<gene>
    <name evidence="2" type="ORF">OXH18_13435</name>
</gene>
<evidence type="ECO:0000313" key="3">
    <source>
        <dbReference type="Proteomes" id="UP001163152"/>
    </source>
</evidence>
<dbReference type="GO" id="GO:0008168">
    <property type="term" value="F:methyltransferase activity"/>
    <property type="evidence" value="ECO:0007669"/>
    <property type="project" value="UniProtKB-KW"/>
</dbReference>
<name>A0A9E9C9W4_9CYAN</name>
<dbReference type="PANTHER" id="PTHR43464:SF91">
    <property type="entry name" value="SLL0487 PROTEIN"/>
    <property type="match status" value="1"/>
</dbReference>
<dbReference type="EMBL" id="CP113797">
    <property type="protein sequence ID" value="WAL58190.1"/>
    <property type="molecule type" value="Genomic_DNA"/>
</dbReference>
<keyword evidence="3" id="KW-1185">Reference proteome</keyword>
<dbReference type="InterPro" id="IPR025714">
    <property type="entry name" value="Methyltranfer_dom"/>
</dbReference>
<dbReference type="Pfam" id="PF13847">
    <property type="entry name" value="Methyltransf_31"/>
    <property type="match status" value="1"/>
</dbReference>
<dbReference type="PANTHER" id="PTHR43464">
    <property type="entry name" value="METHYLTRANSFERASE"/>
    <property type="match status" value="1"/>
</dbReference>
<dbReference type="Proteomes" id="UP001163152">
    <property type="component" value="Chromosome"/>
</dbReference>
<dbReference type="AlphaFoldDB" id="A0A9E9C9W4"/>
<keyword evidence="2" id="KW-0808">Transferase</keyword>
<organism evidence="2 3">
    <name type="scientific">Thermocoleostomius sinensis A174</name>
    <dbReference type="NCBI Taxonomy" id="2016057"/>
    <lineage>
        <taxon>Bacteria</taxon>
        <taxon>Bacillati</taxon>
        <taxon>Cyanobacteriota</taxon>
        <taxon>Cyanophyceae</taxon>
        <taxon>Oculatellales</taxon>
        <taxon>Oculatellaceae</taxon>
        <taxon>Thermocoleostomius</taxon>
    </lineage>
</organism>
<dbReference type="SUPFAM" id="SSF53335">
    <property type="entry name" value="S-adenosyl-L-methionine-dependent methyltransferases"/>
    <property type="match status" value="1"/>
</dbReference>
<accession>A0A9E9C9W4</accession>
<dbReference type="KEGG" id="tsin:OXH18_13435"/>
<evidence type="ECO:0000313" key="2">
    <source>
        <dbReference type="EMBL" id="WAL58190.1"/>
    </source>
</evidence>
<reference evidence="2" key="1">
    <citation type="submission" date="2022-12" db="EMBL/GenBank/DDBJ databases">
        <title>Polyphasic identification of a Novel Hot-Spring Cyanobacterium Ocullathermofonsia sinensis gen nov. sp. nov. and Genomic Insights on its Adaptations to the Thermal Habitat.</title>
        <authorList>
            <person name="Daroch M."/>
            <person name="Tang J."/>
            <person name="Jiang Y."/>
        </authorList>
    </citation>
    <scope>NUCLEOTIDE SEQUENCE</scope>
    <source>
        <strain evidence="2">PKUAC-SCTA174</strain>
    </source>
</reference>
<evidence type="ECO:0000259" key="1">
    <source>
        <dbReference type="Pfam" id="PF13847"/>
    </source>
</evidence>
<dbReference type="RefSeq" id="WP_268607591.1">
    <property type="nucleotide sequence ID" value="NZ_CP113797.1"/>
</dbReference>
<feature type="domain" description="Methyltransferase" evidence="1">
    <location>
        <begin position="58"/>
        <end position="185"/>
    </location>
</feature>
<proteinExistence type="predicted"/>
<dbReference type="GO" id="GO:0032259">
    <property type="term" value="P:methylation"/>
    <property type="evidence" value="ECO:0007669"/>
    <property type="project" value="UniProtKB-KW"/>
</dbReference>
<protein>
    <submittedName>
        <fullName evidence="2">Methyltransferase domain-containing protein</fullName>
    </submittedName>
</protein>
<dbReference type="Gene3D" id="3.40.50.150">
    <property type="entry name" value="Vaccinia Virus protein VP39"/>
    <property type="match status" value="1"/>
</dbReference>
<keyword evidence="2" id="KW-0489">Methyltransferase</keyword>
<dbReference type="InterPro" id="IPR029063">
    <property type="entry name" value="SAM-dependent_MTases_sf"/>
</dbReference>
<sequence length="452" mass="51376">MIISVPELTEFDKIRQQFDYGPYPRIPIDRSPSTDHQTLYFHNLVTPYYLKYRRVIDTQGKVILDAGCGSGYNALVLATANPGAKIVGIDISEESIKLAQQRLHHHGFHDAEFHVLPIENIAELGMKFDYINCDEMLYLLPNPAEGLQWMKAVLKPKGLIRANLHNVYQRESYYRAQALFKLMGLMNESPKELEEEIVTDTMNALKDEVRLKKQTWKSKEELPGSPEKFKEFLAMNLLFVGDKGFTIPETFAMLRAADLAFVNLVNWRQWDIVELFKDADNLPAFWCMSLAEASAEEKLHAFELLHPVHRLIDFWCAHPEADGTPVDEWDDSDWQQAIVHLHPQLCTDTLKAELIRCIKTGEAFEISREVKLPTLAPVFLEPSQAACLLPLWDGPQPIQTLAERYQKVRSIDPETLQPLPATAAFVAVKGLLNRMDAFLYVLLETSSAGAIG</sequence>
<dbReference type="CDD" id="cd02440">
    <property type="entry name" value="AdoMet_MTases"/>
    <property type="match status" value="1"/>
</dbReference>